<dbReference type="OrthoDB" id="7869911at2"/>
<name>A0A1H9PTZ9_9RHOB</name>
<gene>
    <name evidence="2" type="ORF">SAMN04490244_101330</name>
</gene>
<dbReference type="RefSeq" id="WP_092687360.1">
    <property type="nucleotide sequence ID" value="NZ_FOGU01000001.1"/>
</dbReference>
<proteinExistence type="predicted"/>
<reference evidence="2 3" key="1">
    <citation type="submission" date="2016-10" db="EMBL/GenBank/DDBJ databases">
        <authorList>
            <person name="de Groot N.N."/>
        </authorList>
    </citation>
    <scope>NUCLEOTIDE SEQUENCE [LARGE SCALE GENOMIC DNA]</scope>
    <source>
        <strain evidence="2 3">DSM 23042</strain>
    </source>
</reference>
<keyword evidence="1" id="KW-0812">Transmembrane</keyword>
<dbReference type="AlphaFoldDB" id="A0A1H9PTZ9"/>
<feature type="transmembrane region" description="Helical" evidence="1">
    <location>
        <begin position="7"/>
        <end position="27"/>
    </location>
</feature>
<keyword evidence="1" id="KW-0472">Membrane</keyword>
<sequence length="72" mass="7756">MPLDKLALILVVVMAAAGLTVWIAYLAAGAPQMPGSAWTLLIPVALGAYVLWRVISDRLISRGDDRHDRTGK</sequence>
<dbReference type="EMBL" id="FOGU01000001">
    <property type="protein sequence ID" value="SER51600.1"/>
    <property type="molecule type" value="Genomic_DNA"/>
</dbReference>
<dbReference type="Proteomes" id="UP000198885">
    <property type="component" value="Unassembled WGS sequence"/>
</dbReference>
<evidence type="ECO:0000256" key="1">
    <source>
        <dbReference type="SAM" id="Phobius"/>
    </source>
</evidence>
<feature type="transmembrane region" description="Helical" evidence="1">
    <location>
        <begin position="33"/>
        <end position="52"/>
    </location>
</feature>
<evidence type="ECO:0000313" key="2">
    <source>
        <dbReference type="EMBL" id="SER51600.1"/>
    </source>
</evidence>
<protein>
    <submittedName>
        <fullName evidence="2">Uncharacterized protein</fullName>
    </submittedName>
</protein>
<accession>A0A1H9PTZ9</accession>
<keyword evidence="1" id="KW-1133">Transmembrane helix</keyword>
<evidence type="ECO:0000313" key="3">
    <source>
        <dbReference type="Proteomes" id="UP000198885"/>
    </source>
</evidence>
<keyword evidence="3" id="KW-1185">Reference proteome</keyword>
<dbReference type="STRING" id="641238.SAMN04490244_101330"/>
<organism evidence="2 3">
    <name type="scientific">Tranquillimonas rosea</name>
    <dbReference type="NCBI Taxonomy" id="641238"/>
    <lineage>
        <taxon>Bacteria</taxon>
        <taxon>Pseudomonadati</taxon>
        <taxon>Pseudomonadota</taxon>
        <taxon>Alphaproteobacteria</taxon>
        <taxon>Rhodobacterales</taxon>
        <taxon>Roseobacteraceae</taxon>
        <taxon>Tranquillimonas</taxon>
    </lineage>
</organism>